<dbReference type="InterPro" id="IPR009057">
    <property type="entry name" value="Homeodomain-like_sf"/>
</dbReference>
<keyword evidence="2" id="KW-0963">Cytoplasm</keyword>
<evidence type="ECO:0000313" key="12">
    <source>
        <dbReference type="Proteomes" id="UP000029734"/>
    </source>
</evidence>
<evidence type="ECO:0000256" key="5">
    <source>
        <dbReference type="ARBA" id="ARBA00023015"/>
    </source>
</evidence>
<dbReference type="GO" id="GO:0003700">
    <property type="term" value="F:DNA-binding transcription factor activity"/>
    <property type="evidence" value="ECO:0007669"/>
    <property type="project" value="InterPro"/>
</dbReference>
<name>A0A098M287_9BACL</name>
<keyword evidence="5" id="KW-0805">Transcription regulation</keyword>
<accession>A0A098M287</accession>
<dbReference type="eggNOG" id="COG4753">
    <property type="taxonomic scope" value="Bacteria"/>
</dbReference>
<evidence type="ECO:0000259" key="10">
    <source>
        <dbReference type="PROSITE" id="PS50110"/>
    </source>
</evidence>
<dbReference type="GO" id="GO:0043565">
    <property type="term" value="F:sequence-specific DNA binding"/>
    <property type="evidence" value="ECO:0007669"/>
    <property type="project" value="InterPro"/>
</dbReference>
<keyword evidence="7" id="KW-0804">Transcription</keyword>
<evidence type="ECO:0000256" key="3">
    <source>
        <dbReference type="ARBA" id="ARBA00022553"/>
    </source>
</evidence>
<protein>
    <submittedName>
        <fullName evidence="11">AraC family transcriptional regulator</fullName>
    </submittedName>
</protein>
<dbReference type="SMART" id="SM00448">
    <property type="entry name" value="REC"/>
    <property type="match status" value="1"/>
</dbReference>
<evidence type="ECO:0000259" key="9">
    <source>
        <dbReference type="PROSITE" id="PS01124"/>
    </source>
</evidence>
<keyword evidence="12" id="KW-1185">Reference proteome</keyword>
<evidence type="ECO:0000256" key="7">
    <source>
        <dbReference type="ARBA" id="ARBA00023163"/>
    </source>
</evidence>
<dbReference type="SUPFAM" id="SSF46689">
    <property type="entry name" value="Homeodomain-like"/>
    <property type="match status" value="1"/>
</dbReference>
<dbReference type="STRING" id="268407.PWYN_16330"/>
<proteinExistence type="predicted"/>
<dbReference type="InterPro" id="IPR018060">
    <property type="entry name" value="HTH_AraC"/>
</dbReference>
<evidence type="ECO:0000256" key="1">
    <source>
        <dbReference type="ARBA" id="ARBA00004496"/>
    </source>
</evidence>
<comment type="caution">
    <text evidence="11">The sequence shown here is derived from an EMBL/GenBank/DDBJ whole genome shotgun (WGS) entry which is preliminary data.</text>
</comment>
<comment type="subcellular location">
    <subcellularLocation>
        <location evidence="1">Cytoplasm</location>
    </subcellularLocation>
</comment>
<dbReference type="SMART" id="SM00342">
    <property type="entry name" value="HTH_ARAC"/>
    <property type="match status" value="1"/>
</dbReference>
<dbReference type="eggNOG" id="COG2207">
    <property type="taxonomic scope" value="Bacteria"/>
</dbReference>
<dbReference type="Pfam" id="PF12833">
    <property type="entry name" value="HTH_18"/>
    <property type="match status" value="1"/>
</dbReference>
<keyword evidence="6" id="KW-0238">DNA-binding</keyword>
<dbReference type="Pfam" id="PF00072">
    <property type="entry name" value="Response_reg"/>
    <property type="match status" value="1"/>
</dbReference>
<reference evidence="11 12" key="2">
    <citation type="submission" date="2014-10" db="EMBL/GenBank/DDBJ databases">
        <title>Comparative genomics of the Paenibacillus odorifer group.</title>
        <authorList>
            <person name="Tsai Y.-C."/>
            <person name="Martin N."/>
            <person name="Korlach J."/>
            <person name="Wiedmann M."/>
        </authorList>
    </citation>
    <scope>NUCLEOTIDE SEQUENCE [LARGE SCALE GENOMIC DNA]</scope>
    <source>
        <strain evidence="11 12">DSM 18334</strain>
    </source>
</reference>
<dbReference type="InterPro" id="IPR011006">
    <property type="entry name" value="CheY-like_superfamily"/>
</dbReference>
<sequence length="521" mass="60032">MRSILLVDDEPLIVEGMKSIIDWNANNMYIADTAHNGVDALAKLDGSPVDLVITDIMMPHMTGLELIREVKARNPFTKFIILSGYEEFNYVREGITLGVENYLLKPVNIDELEATIKHMQLDWEREEVRQIQMDQSWRILRNNVLQRWANETIDAKEFRERAQLLEIPMTKSSYCAAALRIVSDLDHDVNDLEFYEPKIAEQCEIIGSNQIPDGCEILCFPDQEGDIMVLFTSSGMGGEEWQYNALRSMKQWIATDTGACVWGVIGRPVQTYLGFPQSCNEVKLWLQNHLFVDSETFIVNTNSDAESGTFHEQQRELALDQFHKLLRDGESLQIDHFIDVSFNVQTEDSCLARTPFFNSAIQLMLAAKDLEKNPDYGGVFGPLSRIHTLSGLKQLVKRVIHQTHDTYHAIEKEYSPHVMVMLDFVKNHYKEELSLKTLSQKLDLHPNYLGQLFQQEEGTSFSDYVNQYRIERATHLLLYSDKKTAEVGAEVGYWDTSYFYRQFKKYAGVSPTELRAMYMKK</sequence>
<dbReference type="InterPro" id="IPR001789">
    <property type="entry name" value="Sig_transdc_resp-reg_receiver"/>
</dbReference>
<dbReference type="RefSeq" id="WP_036654024.1">
    <property type="nucleotide sequence ID" value="NZ_JQCR01000003.1"/>
</dbReference>
<dbReference type="Gene3D" id="1.10.10.60">
    <property type="entry name" value="Homeodomain-like"/>
    <property type="match status" value="2"/>
</dbReference>
<dbReference type="EMBL" id="JQCR01000003">
    <property type="protein sequence ID" value="KGE16319.1"/>
    <property type="molecule type" value="Genomic_DNA"/>
</dbReference>
<dbReference type="AlphaFoldDB" id="A0A098M287"/>
<evidence type="ECO:0000256" key="4">
    <source>
        <dbReference type="ARBA" id="ARBA00023012"/>
    </source>
</evidence>
<dbReference type="Gene3D" id="3.40.50.2300">
    <property type="match status" value="1"/>
</dbReference>
<evidence type="ECO:0000256" key="8">
    <source>
        <dbReference type="PROSITE-ProRule" id="PRU00169"/>
    </source>
</evidence>
<dbReference type="PANTHER" id="PTHR42713:SF3">
    <property type="entry name" value="TRANSCRIPTIONAL REGULATORY PROTEIN HPTR"/>
    <property type="match status" value="1"/>
</dbReference>
<dbReference type="GO" id="GO:0005737">
    <property type="term" value="C:cytoplasm"/>
    <property type="evidence" value="ECO:0007669"/>
    <property type="project" value="UniProtKB-SubCell"/>
</dbReference>
<dbReference type="SUPFAM" id="SSF52172">
    <property type="entry name" value="CheY-like"/>
    <property type="match status" value="1"/>
</dbReference>
<dbReference type="PROSITE" id="PS01124">
    <property type="entry name" value="HTH_ARAC_FAMILY_2"/>
    <property type="match status" value="1"/>
</dbReference>
<keyword evidence="3 8" id="KW-0597">Phosphoprotein</keyword>
<evidence type="ECO:0000256" key="6">
    <source>
        <dbReference type="ARBA" id="ARBA00023125"/>
    </source>
</evidence>
<reference evidence="11 12" key="1">
    <citation type="submission" date="2014-08" db="EMBL/GenBank/DDBJ databases">
        <authorList>
            <person name="den Bakker H.C."/>
        </authorList>
    </citation>
    <scope>NUCLEOTIDE SEQUENCE [LARGE SCALE GENOMIC DNA]</scope>
    <source>
        <strain evidence="11 12">DSM 18334</strain>
    </source>
</reference>
<dbReference type="Proteomes" id="UP000029734">
    <property type="component" value="Unassembled WGS sequence"/>
</dbReference>
<dbReference type="OrthoDB" id="342399at2"/>
<feature type="modified residue" description="4-aspartylphosphate" evidence="8">
    <location>
        <position position="55"/>
    </location>
</feature>
<dbReference type="CDD" id="cd17536">
    <property type="entry name" value="REC_YesN-like"/>
    <property type="match status" value="1"/>
</dbReference>
<dbReference type="PROSITE" id="PS50110">
    <property type="entry name" value="RESPONSE_REGULATORY"/>
    <property type="match status" value="1"/>
</dbReference>
<keyword evidence="4" id="KW-0902">Two-component regulatory system</keyword>
<feature type="domain" description="Response regulatory" evidence="10">
    <location>
        <begin position="3"/>
        <end position="120"/>
    </location>
</feature>
<organism evidence="11 12">
    <name type="scientific">Paenibacillus wynnii</name>
    <dbReference type="NCBI Taxonomy" id="268407"/>
    <lineage>
        <taxon>Bacteria</taxon>
        <taxon>Bacillati</taxon>
        <taxon>Bacillota</taxon>
        <taxon>Bacilli</taxon>
        <taxon>Bacillales</taxon>
        <taxon>Paenibacillaceae</taxon>
        <taxon>Paenibacillus</taxon>
    </lineage>
</organism>
<gene>
    <name evidence="11" type="ORF">PWYN_16330</name>
</gene>
<feature type="domain" description="HTH araC/xylS-type" evidence="9">
    <location>
        <begin position="419"/>
        <end position="517"/>
    </location>
</feature>
<dbReference type="InterPro" id="IPR051552">
    <property type="entry name" value="HptR"/>
</dbReference>
<dbReference type="PANTHER" id="PTHR42713">
    <property type="entry name" value="HISTIDINE KINASE-RELATED"/>
    <property type="match status" value="1"/>
</dbReference>
<dbReference type="GO" id="GO:0000160">
    <property type="term" value="P:phosphorelay signal transduction system"/>
    <property type="evidence" value="ECO:0007669"/>
    <property type="project" value="UniProtKB-KW"/>
</dbReference>
<evidence type="ECO:0000313" key="11">
    <source>
        <dbReference type="EMBL" id="KGE16319.1"/>
    </source>
</evidence>
<evidence type="ECO:0000256" key="2">
    <source>
        <dbReference type="ARBA" id="ARBA00022490"/>
    </source>
</evidence>